<sequence length="148" mass="16470">MGILDIIQGNRIYLDANIWIYALEGHPEFSQDLNQLFHSIDQGNLTAVTSEISLAEALVKTFQNQDLVQQNAYKQFIRSSQNVSVIPVSREVLIEAAKLRANSNIKLPDAIHAAIALLTQCSTFLTNDRRLQQIPILSVVLLSQISSP</sequence>
<dbReference type="Pfam" id="PF01850">
    <property type="entry name" value="PIN"/>
    <property type="match status" value="1"/>
</dbReference>
<accession>A0ABV4WUQ0</accession>
<protein>
    <submittedName>
        <fullName evidence="2">Type II toxin-antitoxin system VapC family toxin</fullName>
    </submittedName>
</protein>
<dbReference type="InterPro" id="IPR029060">
    <property type="entry name" value="PIN-like_dom_sf"/>
</dbReference>
<dbReference type="Proteomes" id="UP001576780">
    <property type="component" value="Unassembled WGS sequence"/>
</dbReference>
<gene>
    <name evidence="2" type="ORF">ACE1CA_30465</name>
</gene>
<dbReference type="InterPro" id="IPR002716">
    <property type="entry name" value="PIN_dom"/>
</dbReference>
<comment type="caution">
    <text evidence="2">The sequence shown here is derived from an EMBL/GenBank/DDBJ whole genome shotgun (WGS) entry which is preliminary data.</text>
</comment>
<evidence type="ECO:0000313" key="2">
    <source>
        <dbReference type="EMBL" id="MFB2838834.1"/>
    </source>
</evidence>
<reference evidence="2 3" key="1">
    <citation type="submission" date="2024-09" db="EMBL/GenBank/DDBJ databases">
        <title>Floridaenema gen nov. (Aerosakkonemataceae, Aerosakkonematales ord. nov., Cyanobacteria) from benthic tropical and subtropical fresh waters, with the description of four new species.</title>
        <authorList>
            <person name="Moretto J.A."/>
            <person name="Berthold D.E."/>
            <person name="Lefler F.W."/>
            <person name="Huang I.-S."/>
            <person name="Laughinghouse H. IV."/>
        </authorList>
    </citation>
    <scope>NUCLEOTIDE SEQUENCE [LARGE SCALE GENOMIC DNA]</scope>
    <source>
        <strain evidence="2 3">BLCC-F167</strain>
    </source>
</reference>
<dbReference type="EMBL" id="JBHFNT010000279">
    <property type="protein sequence ID" value="MFB2838834.1"/>
    <property type="molecule type" value="Genomic_DNA"/>
</dbReference>
<evidence type="ECO:0000313" key="3">
    <source>
        <dbReference type="Proteomes" id="UP001576780"/>
    </source>
</evidence>
<feature type="domain" description="PIN" evidence="1">
    <location>
        <begin position="12"/>
        <end position="135"/>
    </location>
</feature>
<name>A0ABV4WUQ0_9CYAN</name>
<dbReference type="RefSeq" id="WP_413281132.1">
    <property type="nucleotide sequence ID" value="NZ_JBHFNT010000279.1"/>
</dbReference>
<keyword evidence="3" id="KW-1185">Reference proteome</keyword>
<dbReference type="Gene3D" id="3.40.50.1010">
    <property type="entry name" value="5'-nuclease"/>
    <property type="match status" value="1"/>
</dbReference>
<proteinExistence type="predicted"/>
<evidence type="ECO:0000259" key="1">
    <source>
        <dbReference type="Pfam" id="PF01850"/>
    </source>
</evidence>
<dbReference type="SUPFAM" id="SSF88723">
    <property type="entry name" value="PIN domain-like"/>
    <property type="match status" value="1"/>
</dbReference>
<organism evidence="2 3">
    <name type="scientific">Floridaenema evergladense BLCC-F167</name>
    <dbReference type="NCBI Taxonomy" id="3153639"/>
    <lineage>
        <taxon>Bacteria</taxon>
        <taxon>Bacillati</taxon>
        <taxon>Cyanobacteriota</taxon>
        <taxon>Cyanophyceae</taxon>
        <taxon>Oscillatoriophycideae</taxon>
        <taxon>Aerosakkonematales</taxon>
        <taxon>Aerosakkonemataceae</taxon>
        <taxon>Floridanema</taxon>
        <taxon>Floridanema evergladense</taxon>
    </lineage>
</organism>